<comment type="similarity">
    <text evidence="1">Belongs to the mTERF family.</text>
</comment>
<dbReference type="EMBL" id="NKXS01007050">
    <property type="protein sequence ID" value="PIN00296.1"/>
    <property type="molecule type" value="Genomic_DNA"/>
</dbReference>
<dbReference type="InterPro" id="IPR003690">
    <property type="entry name" value="MTERF"/>
</dbReference>
<dbReference type="EMBL" id="NKXS01003001">
    <property type="protein sequence ID" value="PIN11192.1"/>
    <property type="molecule type" value="Genomic_DNA"/>
</dbReference>
<name>A0A2G9G4Q5_9LAMI</name>
<dbReference type="InterPro" id="IPR038538">
    <property type="entry name" value="MTERF_sf"/>
</dbReference>
<organism evidence="4 6">
    <name type="scientific">Handroanthus impetiginosus</name>
    <dbReference type="NCBI Taxonomy" id="429701"/>
    <lineage>
        <taxon>Eukaryota</taxon>
        <taxon>Viridiplantae</taxon>
        <taxon>Streptophyta</taxon>
        <taxon>Embryophyta</taxon>
        <taxon>Tracheophyta</taxon>
        <taxon>Spermatophyta</taxon>
        <taxon>Magnoliopsida</taxon>
        <taxon>eudicotyledons</taxon>
        <taxon>Gunneridae</taxon>
        <taxon>Pentapetalae</taxon>
        <taxon>asterids</taxon>
        <taxon>lamiids</taxon>
        <taxon>Lamiales</taxon>
        <taxon>Bignoniaceae</taxon>
        <taxon>Crescentiina</taxon>
        <taxon>Tabebuia alliance</taxon>
        <taxon>Handroanthus</taxon>
    </lineage>
</organism>
<reference evidence="4" key="3">
    <citation type="journal article" date="2018" name="Gigascience">
        <title>Genome assembly of the pink ipe (Handroanthus impetiginosus, Bignoniaceae), a highly-valued ecologically keystone neotropical timber forest tree.</title>
        <authorList>
            <person name="Silva-Junior O.B."/>
            <person name="Novaes E."/>
            <person name="Grattapaglia D."/>
            <person name="Collevatti R.G."/>
        </authorList>
    </citation>
    <scope>NUCLEOTIDE SEQUENCE [LARGE SCALE GENOMIC DNA]</scope>
    <source>
        <strain evidence="4">UFG-1</strain>
        <tissue evidence="4">Leaf</tissue>
    </source>
</reference>
<keyword evidence="2" id="KW-0806">Transcription termination</keyword>
<reference evidence="6" key="2">
    <citation type="journal article" date="2018" name="Gigascience">
        <title>Genome assembly of the Pink Ipe (Handroanthus impetiginosus, Bignoniaceae), a highly valued, ecologically keystone Neotropical timber forest tree.</title>
        <authorList>
            <person name="Silva-Junior O.B."/>
            <person name="Grattapaglia D."/>
            <person name="Novaes E."/>
            <person name="Collevatti R.G."/>
        </authorList>
    </citation>
    <scope>NUCLEOTIDE SEQUENCE [LARGE SCALE GENOMIC DNA]</scope>
    <source>
        <strain evidence="6">cv. UFG-1</strain>
    </source>
</reference>
<dbReference type="OrthoDB" id="637682at2759"/>
<dbReference type="AlphaFoldDB" id="A0A2G9G4Q5"/>
<dbReference type="GO" id="GO:0003676">
    <property type="term" value="F:nucleic acid binding"/>
    <property type="evidence" value="ECO:0007669"/>
    <property type="project" value="InterPro"/>
</dbReference>
<proteinExistence type="inferred from homology"/>
<gene>
    <name evidence="5" type="ORF">CDL12_16223</name>
    <name evidence="4" type="ORF">CDL12_27201</name>
</gene>
<dbReference type="PANTHER" id="PTHR13068:SF133">
    <property type="entry name" value="MITOCHONDRIAL TRANSCRIPTION TERMINATION FACTOR FAMILY PROTEIN"/>
    <property type="match status" value="1"/>
</dbReference>
<dbReference type="Pfam" id="PF02536">
    <property type="entry name" value="mTERF"/>
    <property type="match status" value="2"/>
</dbReference>
<dbReference type="Gene3D" id="1.25.70.10">
    <property type="entry name" value="Transcription termination factor 3, mitochondrial"/>
    <property type="match status" value="1"/>
</dbReference>
<dbReference type="SMART" id="SM00733">
    <property type="entry name" value="Mterf"/>
    <property type="match status" value="6"/>
</dbReference>
<dbReference type="GO" id="GO:0006353">
    <property type="term" value="P:DNA-templated transcription termination"/>
    <property type="evidence" value="ECO:0007669"/>
    <property type="project" value="UniProtKB-KW"/>
</dbReference>
<keyword evidence="2" id="KW-0805">Transcription regulation</keyword>
<evidence type="ECO:0000256" key="2">
    <source>
        <dbReference type="ARBA" id="ARBA00022472"/>
    </source>
</evidence>
<accession>A0A2G9G4Q5</accession>
<evidence type="ECO:0000313" key="5">
    <source>
        <dbReference type="EMBL" id="PIN11192.1"/>
    </source>
</evidence>
<dbReference type="STRING" id="429701.A0A2G9G4Q5"/>
<dbReference type="FunFam" id="1.25.70.10:FF:000001">
    <property type="entry name" value="Mitochondrial transcription termination factor-like"/>
    <property type="match status" value="1"/>
</dbReference>
<keyword evidence="2" id="KW-0804">Transcription</keyword>
<evidence type="ECO:0000313" key="4">
    <source>
        <dbReference type="EMBL" id="PIN00296.1"/>
    </source>
</evidence>
<protein>
    <submittedName>
        <fullName evidence="4">Mitochondrial transcription termination factor, mTERF</fullName>
    </submittedName>
</protein>
<evidence type="ECO:0000256" key="1">
    <source>
        <dbReference type="ARBA" id="ARBA00007692"/>
    </source>
</evidence>
<comment type="caution">
    <text evidence="4">The sequence shown here is derived from an EMBL/GenBank/DDBJ whole genome shotgun (WGS) entry which is preliminary data.</text>
</comment>
<reference evidence="4" key="1">
    <citation type="submission" date="2017-07" db="EMBL/GenBank/DDBJ databases">
        <authorList>
            <person name="Sun Z.S."/>
            <person name="Albrecht U."/>
            <person name="Echele G."/>
            <person name="Lee C.C."/>
        </authorList>
    </citation>
    <scope>NUCLEOTIDE SEQUENCE</scope>
    <source>
        <strain evidence="4">UFG-1</strain>
        <tissue evidence="4">Leaf</tissue>
    </source>
</reference>
<keyword evidence="3" id="KW-0809">Transit peptide</keyword>
<keyword evidence="6" id="KW-1185">Reference proteome</keyword>
<dbReference type="PANTHER" id="PTHR13068">
    <property type="entry name" value="CGI-12 PROTEIN-RELATED"/>
    <property type="match status" value="1"/>
</dbReference>
<evidence type="ECO:0000256" key="3">
    <source>
        <dbReference type="ARBA" id="ARBA00022946"/>
    </source>
</evidence>
<sequence>MLSFNLHHKLFPIKKNVADSAALLVRLHKVQPFHGPTLIETTKNRTLVKFCSLVNVELSGAPPKLGNKKPKFSEKLAKNKSYTISYLINSCGLSPEAAIAASEKVCFENSEKPNFVLDLLEKNGFSKTQIATVVRKRPLILVAKETTLLPKFKFFQSIGMSKDFLAAIVTRDPSVLTRSLENHIIPNYNFLKSVLLTDERVAASMKRSSWVFVEDVGKSITPNVTVLREMKVPESCIRLLLTHFPETLMLKCDEFRVSVSRVSEMGFDPAKSGFVLALHAVSGAGNRMIWARCYEDYSKWGWSKDDIYMAFRKHPHCMIISQKKIHDTMDFLVNKMGLNSKIIAKTPTILLFSLEKRIIPRCSVVKLLSLRGLINKDFKLNTVLLPPEKCFLEKYVVKYEKEVPQLHDLYKGKIGIEDL</sequence>
<evidence type="ECO:0000313" key="6">
    <source>
        <dbReference type="Proteomes" id="UP000231279"/>
    </source>
</evidence>
<dbReference type="Proteomes" id="UP000231279">
    <property type="component" value="Unassembled WGS sequence"/>
</dbReference>